<reference evidence="5" key="1">
    <citation type="submission" date="2018-01" db="EMBL/GenBank/DDBJ databases">
        <authorList>
            <person name="Mao J.F."/>
        </authorList>
    </citation>
    <scope>NUCLEOTIDE SEQUENCE</scope>
    <source>
        <strain evidence="5">Huo1</strain>
        <tissue evidence="5">Leaf</tissue>
    </source>
</reference>
<accession>A0A8X9A8C9</accession>
<evidence type="ECO:0000313" key="5">
    <source>
        <dbReference type="EMBL" id="KAG6430529.1"/>
    </source>
</evidence>
<reference evidence="5" key="2">
    <citation type="submission" date="2020-08" db="EMBL/GenBank/DDBJ databases">
        <title>Plant Genome Project.</title>
        <authorList>
            <person name="Zhang R.-G."/>
        </authorList>
    </citation>
    <scope>NUCLEOTIDE SEQUENCE</scope>
    <source>
        <strain evidence="5">Huo1</strain>
        <tissue evidence="5">Leaf</tissue>
    </source>
</reference>
<organism evidence="5">
    <name type="scientific">Salvia splendens</name>
    <name type="common">Scarlet sage</name>
    <dbReference type="NCBI Taxonomy" id="180675"/>
    <lineage>
        <taxon>Eukaryota</taxon>
        <taxon>Viridiplantae</taxon>
        <taxon>Streptophyta</taxon>
        <taxon>Embryophyta</taxon>
        <taxon>Tracheophyta</taxon>
        <taxon>Spermatophyta</taxon>
        <taxon>Magnoliopsida</taxon>
        <taxon>eudicotyledons</taxon>
        <taxon>Gunneridae</taxon>
        <taxon>Pentapetalae</taxon>
        <taxon>asterids</taxon>
        <taxon>lamiids</taxon>
        <taxon>Lamiales</taxon>
        <taxon>Lamiaceae</taxon>
        <taxon>Nepetoideae</taxon>
        <taxon>Mentheae</taxon>
        <taxon>Salviinae</taxon>
        <taxon>Salvia</taxon>
        <taxon>Salvia subgen. Calosphace</taxon>
        <taxon>core Calosphace</taxon>
    </lineage>
</organism>
<evidence type="ECO:0000313" key="6">
    <source>
        <dbReference type="Proteomes" id="UP000298416"/>
    </source>
</evidence>
<proteinExistence type="predicted"/>
<keyword evidence="2" id="KW-0548">Nucleotidyltransferase</keyword>
<sequence length="135" mass="14707">MIKGNLLPVGLSISSYSEYHSLHLPKPDMFCRYGYTSIGSIHNTVPNALLSLSKSTSNEYKVKPAYMLSDGRLERAGRAKNSISQPSSAAVKGLKNEGCFMKSMFTASVIAVGEEILYVLCFPFLSCKLFLALAS</sequence>
<dbReference type="GO" id="GO:0006747">
    <property type="term" value="P:FAD biosynthetic process"/>
    <property type="evidence" value="ECO:0007669"/>
    <property type="project" value="TreeGrafter"/>
</dbReference>
<keyword evidence="4" id="KW-0067">ATP-binding</keyword>
<dbReference type="AlphaFoldDB" id="A0A8X9A8C9"/>
<name>A0A8X9A8C9_SALSN</name>
<dbReference type="GO" id="GO:0003919">
    <property type="term" value="F:FMN adenylyltransferase activity"/>
    <property type="evidence" value="ECO:0007669"/>
    <property type="project" value="TreeGrafter"/>
</dbReference>
<evidence type="ECO:0000256" key="1">
    <source>
        <dbReference type="ARBA" id="ARBA00022679"/>
    </source>
</evidence>
<evidence type="ECO:0000256" key="3">
    <source>
        <dbReference type="ARBA" id="ARBA00022741"/>
    </source>
</evidence>
<evidence type="ECO:0000256" key="2">
    <source>
        <dbReference type="ARBA" id="ARBA00022695"/>
    </source>
</evidence>
<dbReference type="PANTHER" id="PTHR23293">
    <property type="entry name" value="FAD SYNTHETASE-RELATED FMN ADENYLYLTRANSFERASE"/>
    <property type="match status" value="1"/>
</dbReference>
<dbReference type="GO" id="GO:0005524">
    <property type="term" value="F:ATP binding"/>
    <property type="evidence" value="ECO:0007669"/>
    <property type="project" value="UniProtKB-KW"/>
</dbReference>
<keyword evidence="6" id="KW-1185">Reference proteome</keyword>
<dbReference type="Gene3D" id="3.40.50.620">
    <property type="entry name" value="HUPs"/>
    <property type="match status" value="1"/>
</dbReference>
<keyword evidence="3" id="KW-0547">Nucleotide-binding</keyword>
<dbReference type="PANTHER" id="PTHR23293:SF9">
    <property type="entry name" value="FAD SYNTHASE"/>
    <property type="match status" value="1"/>
</dbReference>
<gene>
    <name evidence="5" type="ORF">SASPL_108599</name>
</gene>
<dbReference type="EMBL" id="PNBA02000003">
    <property type="protein sequence ID" value="KAG6430529.1"/>
    <property type="molecule type" value="Genomic_DNA"/>
</dbReference>
<protein>
    <submittedName>
        <fullName evidence="5">Uncharacterized protein</fullName>
    </submittedName>
</protein>
<dbReference type="InterPro" id="IPR014729">
    <property type="entry name" value="Rossmann-like_a/b/a_fold"/>
</dbReference>
<evidence type="ECO:0000256" key="4">
    <source>
        <dbReference type="ARBA" id="ARBA00022840"/>
    </source>
</evidence>
<dbReference type="Proteomes" id="UP000298416">
    <property type="component" value="Unassembled WGS sequence"/>
</dbReference>
<keyword evidence="1" id="KW-0808">Transferase</keyword>
<comment type="caution">
    <text evidence="5">The sequence shown here is derived from an EMBL/GenBank/DDBJ whole genome shotgun (WGS) entry which is preliminary data.</text>
</comment>